<dbReference type="InterPro" id="IPR014044">
    <property type="entry name" value="CAP_dom"/>
</dbReference>
<protein>
    <recommendedName>
        <fullName evidence="2">SCP domain-containing protein</fullName>
    </recommendedName>
</protein>
<dbReference type="eggNOG" id="ENOG502S5RR">
    <property type="taxonomic scope" value="Eukaryota"/>
</dbReference>
<reference evidence="4" key="1">
    <citation type="journal article" date="2006" name="Science">
        <title>Phytophthora genome sequences uncover evolutionary origins and mechanisms of pathogenesis.</title>
        <authorList>
            <person name="Tyler B.M."/>
            <person name="Tripathy S."/>
            <person name="Zhang X."/>
            <person name="Dehal P."/>
            <person name="Jiang R.H."/>
            <person name="Aerts A."/>
            <person name="Arredondo F.D."/>
            <person name="Baxter L."/>
            <person name="Bensasson D."/>
            <person name="Beynon J.L."/>
            <person name="Chapman J."/>
            <person name="Damasceno C.M."/>
            <person name="Dorrance A.E."/>
            <person name="Dou D."/>
            <person name="Dickerman A.W."/>
            <person name="Dubchak I.L."/>
            <person name="Garbelotto M."/>
            <person name="Gijzen M."/>
            <person name="Gordon S.G."/>
            <person name="Govers F."/>
            <person name="Grunwald N.J."/>
            <person name="Huang W."/>
            <person name="Ivors K.L."/>
            <person name="Jones R.W."/>
            <person name="Kamoun S."/>
            <person name="Krampis K."/>
            <person name="Lamour K.H."/>
            <person name="Lee M.K."/>
            <person name="McDonald W.H."/>
            <person name="Medina M."/>
            <person name="Meijer H.J."/>
            <person name="Nordberg E.K."/>
            <person name="Maclean D.J."/>
            <person name="Ospina-Giraldo M.D."/>
            <person name="Morris P.F."/>
            <person name="Phuntumart V."/>
            <person name="Putnam N.H."/>
            <person name="Rash S."/>
            <person name="Rose J.K."/>
            <person name="Sakihama Y."/>
            <person name="Salamov A.A."/>
            <person name="Savidor A."/>
            <person name="Scheuring C.F."/>
            <person name="Smith B.M."/>
            <person name="Sobral B.W."/>
            <person name="Terry A."/>
            <person name="Torto-Alalibo T.A."/>
            <person name="Win J."/>
            <person name="Xu Z."/>
            <person name="Zhang H."/>
            <person name="Grigoriev I.V."/>
            <person name="Rokhsar D.S."/>
            <person name="Boore J.L."/>
        </authorList>
    </citation>
    <scope>NUCLEOTIDE SEQUENCE [LARGE SCALE GENOMIC DNA]</scope>
    <source>
        <strain evidence="4">Pr102</strain>
    </source>
</reference>
<dbReference type="VEuPathDB" id="FungiDB:KRP22_245"/>
<evidence type="ECO:0000259" key="2">
    <source>
        <dbReference type="Pfam" id="PF00188"/>
    </source>
</evidence>
<dbReference type="STRING" id="164328.H3GQ78"/>
<dbReference type="CDD" id="cd05379">
    <property type="entry name" value="CAP_bacterial"/>
    <property type="match status" value="1"/>
</dbReference>
<feature type="chain" id="PRO_5003586482" description="SCP domain-containing protein" evidence="1">
    <location>
        <begin position="21"/>
        <end position="162"/>
    </location>
</feature>
<proteinExistence type="predicted"/>
<sequence length="162" mass="17346">MNLSCLKVLIACAFVGLANANASMRRELQVADFGAKLLEAVNKKRSERGLAAVCINEKLSKAAQVLADDMAQNNFVGTTGSDGSTLSDRVEEQNMSVSASAEVVAAGYNSVDKVVASWAKSSDSYIFSDLPFLGPGYKYDATKQYKHYWVLDLADGEGETCA</sequence>
<evidence type="ECO:0000256" key="1">
    <source>
        <dbReference type="SAM" id="SignalP"/>
    </source>
</evidence>
<dbReference type="SUPFAM" id="SSF55797">
    <property type="entry name" value="PR-1-like"/>
    <property type="match status" value="1"/>
</dbReference>
<dbReference type="HOGENOM" id="CLU_048111_1_2_1"/>
<evidence type="ECO:0000313" key="3">
    <source>
        <dbReference type="EnsemblProtists" id="Phyra78919"/>
    </source>
</evidence>
<dbReference type="PANTHER" id="PTHR31157:SF1">
    <property type="entry name" value="SCP DOMAIN-CONTAINING PROTEIN"/>
    <property type="match status" value="1"/>
</dbReference>
<reference evidence="3" key="2">
    <citation type="submission" date="2015-06" db="UniProtKB">
        <authorList>
            <consortium name="EnsemblProtists"/>
        </authorList>
    </citation>
    <scope>IDENTIFICATION</scope>
    <source>
        <strain evidence="3">Pr102</strain>
    </source>
</reference>
<keyword evidence="1" id="KW-0732">Signal</keyword>
<dbReference type="Proteomes" id="UP000005238">
    <property type="component" value="Unassembled WGS sequence"/>
</dbReference>
<dbReference type="AlphaFoldDB" id="H3GQ78"/>
<organism evidence="3 4">
    <name type="scientific">Phytophthora ramorum</name>
    <name type="common">Sudden oak death agent</name>
    <dbReference type="NCBI Taxonomy" id="164328"/>
    <lineage>
        <taxon>Eukaryota</taxon>
        <taxon>Sar</taxon>
        <taxon>Stramenopiles</taxon>
        <taxon>Oomycota</taxon>
        <taxon>Peronosporomycetes</taxon>
        <taxon>Peronosporales</taxon>
        <taxon>Peronosporaceae</taxon>
        <taxon>Phytophthora</taxon>
    </lineage>
</organism>
<feature type="domain" description="SCP" evidence="2">
    <location>
        <begin position="38"/>
        <end position="128"/>
    </location>
</feature>
<feature type="signal peptide" evidence="1">
    <location>
        <begin position="1"/>
        <end position="20"/>
    </location>
</feature>
<dbReference type="InterPro" id="IPR035940">
    <property type="entry name" value="CAP_sf"/>
</dbReference>
<evidence type="ECO:0000313" key="4">
    <source>
        <dbReference type="Proteomes" id="UP000005238"/>
    </source>
</evidence>
<dbReference type="EnsemblProtists" id="Phyra78919">
    <property type="protein sequence ID" value="Phyra78919"/>
    <property type="gene ID" value="Phyra78919"/>
</dbReference>
<dbReference type="OMA" id="ADDMAQN"/>
<name>H3GQ78_PHYRM</name>
<dbReference type="VEuPathDB" id="FungiDB:KRP23_7765"/>
<dbReference type="Pfam" id="PF00188">
    <property type="entry name" value="CAP"/>
    <property type="match status" value="1"/>
</dbReference>
<dbReference type="PANTHER" id="PTHR31157">
    <property type="entry name" value="SCP DOMAIN-CONTAINING PROTEIN"/>
    <property type="match status" value="1"/>
</dbReference>
<accession>H3GQ78</accession>
<dbReference type="Gene3D" id="3.40.33.10">
    <property type="entry name" value="CAP"/>
    <property type="match status" value="1"/>
</dbReference>
<dbReference type="InParanoid" id="H3GQ78"/>
<dbReference type="EMBL" id="DS566032">
    <property type="status" value="NOT_ANNOTATED_CDS"/>
    <property type="molecule type" value="Genomic_DNA"/>
</dbReference>
<keyword evidence="4" id="KW-1185">Reference proteome</keyword>